<dbReference type="OrthoDB" id="345640at2"/>
<feature type="region of interest" description="Disordered" evidence="5">
    <location>
        <begin position="249"/>
        <end position="269"/>
    </location>
</feature>
<dbReference type="Pfam" id="PF00691">
    <property type="entry name" value="OmpA"/>
    <property type="match status" value="1"/>
</dbReference>
<keyword evidence="9" id="KW-1185">Reference proteome</keyword>
<dbReference type="Gene3D" id="3.40.1520.20">
    <property type="match status" value="1"/>
</dbReference>
<gene>
    <name evidence="8" type="ORF">D3H34_16740</name>
</gene>
<comment type="caution">
    <text evidence="8">The sequence shown here is derived from an EMBL/GenBank/DDBJ whole genome shotgun (WGS) entry which is preliminary data.</text>
</comment>
<dbReference type="PANTHER" id="PTHR30329">
    <property type="entry name" value="STATOR ELEMENT OF FLAGELLAR MOTOR COMPLEX"/>
    <property type="match status" value="1"/>
</dbReference>
<evidence type="ECO:0000256" key="6">
    <source>
        <dbReference type="SAM" id="SignalP"/>
    </source>
</evidence>
<dbReference type="PANTHER" id="PTHR30329:SF21">
    <property type="entry name" value="LIPOPROTEIN YIAD-RELATED"/>
    <property type="match status" value="1"/>
</dbReference>
<dbReference type="Pfam" id="PF04972">
    <property type="entry name" value="BON"/>
    <property type="match status" value="1"/>
</dbReference>
<evidence type="ECO:0000256" key="5">
    <source>
        <dbReference type="SAM" id="MobiDB-lite"/>
    </source>
</evidence>
<keyword evidence="3" id="KW-0998">Cell outer membrane</keyword>
<dbReference type="GO" id="GO:0009279">
    <property type="term" value="C:cell outer membrane"/>
    <property type="evidence" value="ECO:0007669"/>
    <property type="project" value="UniProtKB-SubCell"/>
</dbReference>
<evidence type="ECO:0000256" key="2">
    <source>
        <dbReference type="ARBA" id="ARBA00023136"/>
    </source>
</evidence>
<name>A0A9X8D3Q1_9BURK</name>
<dbReference type="Proteomes" id="UP000265619">
    <property type="component" value="Unassembled WGS sequence"/>
</dbReference>
<dbReference type="InterPro" id="IPR050330">
    <property type="entry name" value="Bact_OuterMem_StrucFunc"/>
</dbReference>
<dbReference type="CDD" id="cd07185">
    <property type="entry name" value="OmpA_C-like"/>
    <property type="match status" value="1"/>
</dbReference>
<keyword evidence="6" id="KW-0732">Signal</keyword>
<evidence type="ECO:0000313" key="8">
    <source>
        <dbReference type="EMBL" id="RIX78349.1"/>
    </source>
</evidence>
<dbReference type="EMBL" id="QXMN01000020">
    <property type="protein sequence ID" value="RIX78349.1"/>
    <property type="molecule type" value="Genomic_DNA"/>
</dbReference>
<dbReference type="InterPro" id="IPR007055">
    <property type="entry name" value="BON_dom"/>
</dbReference>
<proteinExistence type="predicted"/>
<dbReference type="InterPro" id="IPR006665">
    <property type="entry name" value="OmpA-like"/>
</dbReference>
<keyword evidence="2 4" id="KW-0472">Membrane</keyword>
<dbReference type="SUPFAM" id="SSF103088">
    <property type="entry name" value="OmpA-like"/>
    <property type="match status" value="1"/>
</dbReference>
<organism evidence="8 9">
    <name type="scientific">Acidovorax cavernicola</name>
    <dbReference type="NCBI Taxonomy" id="1675792"/>
    <lineage>
        <taxon>Bacteria</taxon>
        <taxon>Pseudomonadati</taxon>
        <taxon>Pseudomonadota</taxon>
        <taxon>Betaproteobacteria</taxon>
        <taxon>Burkholderiales</taxon>
        <taxon>Comamonadaceae</taxon>
        <taxon>Acidovorax</taxon>
    </lineage>
</organism>
<evidence type="ECO:0000256" key="1">
    <source>
        <dbReference type="ARBA" id="ARBA00004442"/>
    </source>
</evidence>
<evidence type="ECO:0000256" key="3">
    <source>
        <dbReference type="ARBA" id="ARBA00023237"/>
    </source>
</evidence>
<dbReference type="InterPro" id="IPR036737">
    <property type="entry name" value="OmpA-like_sf"/>
</dbReference>
<dbReference type="Gene3D" id="3.30.1330.60">
    <property type="entry name" value="OmpA-like domain"/>
    <property type="match status" value="1"/>
</dbReference>
<evidence type="ECO:0000259" key="7">
    <source>
        <dbReference type="PROSITE" id="PS51123"/>
    </source>
</evidence>
<reference evidence="8 9" key="1">
    <citation type="submission" date="2018-09" db="EMBL/GenBank/DDBJ databases">
        <title>Acidovorax cavernicola nov. sp. isolated from Gruta de las Maravillas (Aracena, Spain).</title>
        <authorList>
            <person name="Jurado V."/>
            <person name="Gutierrez-Patricio S."/>
            <person name="Gonzalez-Pimentel J.L."/>
            <person name="Miller A.Z."/>
            <person name="Laiz L."/>
            <person name="Saiz-Jimenez C."/>
        </authorList>
    </citation>
    <scope>NUCLEOTIDE SEQUENCE [LARGE SCALE GENOMIC DNA]</scope>
    <source>
        <strain evidence="8 9">1011MAR4D40.2</strain>
    </source>
</reference>
<feature type="chain" id="PRO_5040908582" evidence="6">
    <location>
        <begin position="25"/>
        <end position="281"/>
    </location>
</feature>
<dbReference type="InterPro" id="IPR006664">
    <property type="entry name" value="OMP_bac"/>
</dbReference>
<evidence type="ECO:0000313" key="9">
    <source>
        <dbReference type="Proteomes" id="UP000265619"/>
    </source>
</evidence>
<dbReference type="PRINTS" id="PR01021">
    <property type="entry name" value="OMPADOMAIN"/>
</dbReference>
<protein>
    <submittedName>
        <fullName evidence="8">OmpA family protein</fullName>
    </submittedName>
</protein>
<comment type="subcellular location">
    <subcellularLocation>
        <location evidence="1">Cell outer membrane</location>
    </subcellularLocation>
</comment>
<sequence length="281" mass="29538">MNCSLRVLVLSMAFGLALAPAVQAQQPQQPAAAGATAARVETTPAAIGKGEPVVAGGQVPDEATRAAVIEALRRIYGPSGVIDKIEVVSTVSMPANWAANVQRLITPSLKEIHRGQFQIEGTQMALSGEVGNEALRQKIVSDMANALNPTYTIKNSLRVPASEQIAVDQALANRTIEFELGSATLTGKGRAILDEMAPILQKLTNKSVAVVGHTDNAGNRTSNLALSQSRAEAVKGYLVGKGIDPLTLTTSGVGPDQPVASNATDEGRSRNRRIEFRVGRN</sequence>
<feature type="signal peptide" evidence="6">
    <location>
        <begin position="1"/>
        <end position="24"/>
    </location>
</feature>
<dbReference type="PROSITE" id="PS51123">
    <property type="entry name" value="OMPA_2"/>
    <property type="match status" value="1"/>
</dbReference>
<dbReference type="AlphaFoldDB" id="A0A9X8D3Q1"/>
<dbReference type="RefSeq" id="WP_119554941.1">
    <property type="nucleotide sequence ID" value="NZ_QXMN01000020.1"/>
</dbReference>
<evidence type="ECO:0000256" key="4">
    <source>
        <dbReference type="PROSITE-ProRule" id="PRU00473"/>
    </source>
</evidence>
<feature type="domain" description="OmpA-like" evidence="7">
    <location>
        <begin position="165"/>
        <end position="281"/>
    </location>
</feature>
<accession>A0A9X8D3Q1</accession>